<evidence type="ECO:0000256" key="5">
    <source>
        <dbReference type="ARBA" id="ARBA00022989"/>
    </source>
</evidence>
<accession>A0A7R8W371</accession>
<dbReference type="PROSITE" id="PS00022">
    <property type="entry name" value="EGF_1"/>
    <property type="match status" value="1"/>
</dbReference>
<keyword evidence="3" id="KW-1003">Cell membrane</keyword>
<comment type="subcellular location">
    <subcellularLocation>
        <location evidence="1">Cell membrane</location>
        <topology evidence="1">Multi-pass membrane protein</topology>
    </subcellularLocation>
</comment>
<comment type="similarity">
    <text evidence="2">Belongs to the TMEM8 family.</text>
</comment>
<gene>
    <name evidence="7" type="ORF">CTOB1V02_LOCUS1512</name>
</gene>
<dbReference type="PANTHER" id="PTHR14319:SF3">
    <property type="entry name" value="TRANSMEMBRANE PROTEIN-LIKE PROTEIN"/>
    <property type="match status" value="1"/>
</dbReference>
<evidence type="ECO:0000256" key="3">
    <source>
        <dbReference type="ARBA" id="ARBA00022475"/>
    </source>
</evidence>
<dbReference type="InterPro" id="IPR021910">
    <property type="entry name" value="NGX6/PGAP6/MYMK"/>
</dbReference>
<keyword evidence="5" id="KW-1133">Transmembrane helix</keyword>
<evidence type="ECO:0000256" key="1">
    <source>
        <dbReference type="ARBA" id="ARBA00004651"/>
    </source>
</evidence>
<keyword evidence="4" id="KW-0812">Transmembrane</keyword>
<dbReference type="GO" id="GO:0005886">
    <property type="term" value="C:plasma membrane"/>
    <property type="evidence" value="ECO:0007669"/>
    <property type="project" value="UniProtKB-SubCell"/>
</dbReference>
<dbReference type="OrthoDB" id="69646at2759"/>
<evidence type="ECO:0000256" key="2">
    <source>
        <dbReference type="ARBA" id="ARBA00005542"/>
    </source>
</evidence>
<organism evidence="7">
    <name type="scientific">Cyprideis torosa</name>
    <dbReference type="NCBI Taxonomy" id="163714"/>
    <lineage>
        <taxon>Eukaryota</taxon>
        <taxon>Metazoa</taxon>
        <taxon>Ecdysozoa</taxon>
        <taxon>Arthropoda</taxon>
        <taxon>Crustacea</taxon>
        <taxon>Oligostraca</taxon>
        <taxon>Ostracoda</taxon>
        <taxon>Podocopa</taxon>
        <taxon>Podocopida</taxon>
        <taxon>Cytherocopina</taxon>
        <taxon>Cytheroidea</taxon>
        <taxon>Cytherideidae</taxon>
        <taxon>Cyprideis</taxon>
    </lineage>
</organism>
<evidence type="ECO:0000256" key="6">
    <source>
        <dbReference type="ARBA" id="ARBA00023136"/>
    </source>
</evidence>
<sequence length="360" mass="39152">MGGDTMHGQSLDPLGVHMGSMWIPAGASPPDVLLPAHLRQGSCPGEDRMKPSTCNRTEPIRVTVDLGSAPCVLGGCNDHGECKTWFTRSGFVFSSCHCNSGYRGWGCTDTSEAVSETLLIVQFFLLTLSNLAFLPAVVLATKRHFYMEAITYFFCFAFSTLYHACDTEAADLLFCISPYYSLQFADFMCGIFAFWMTLLMIASLPLVIHMPLVVLGAVGCAFATRVDLTGLWPFVIPTASAGFIVVVSWVSHCIMKRRCFPRPRFWFLHLVPGLAVAGLGLGIYAGLQTTSNYAYLHSVWHVGCALSVLILIPQPEDMAGDQEASLLPMKGIHQGGVDLITHLPLHPPSDAPPPPPPLDI</sequence>
<keyword evidence="6" id="KW-0472">Membrane</keyword>
<protein>
    <submittedName>
        <fullName evidence="7">Uncharacterized protein</fullName>
    </submittedName>
</protein>
<dbReference type="PROSITE" id="PS01186">
    <property type="entry name" value="EGF_2"/>
    <property type="match status" value="1"/>
</dbReference>
<reference evidence="7" key="1">
    <citation type="submission" date="2020-11" db="EMBL/GenBank/DDBJ databases">
        <authorList>
            <person name="Tran Van P."/>
        </authorList>
    </citation>
    <scope>NUCLEOTIDE SEQUENCE</scope>
</reference>
<dbReference type="EMBL" id="OB660216">
    <property type="protein sequence ID" value="CAD7223529.1"/>
    <property type="molecule type" value="Genomic_DNA"/>
</dbReference>
<proteinExistence type="inferred from homology"/>
<evidence type="ECO:0000256" key="4">
    <source>
        <dbReference type="ARBA" id="ARBA00022692"/>
    </source>
</evidence>
<dbReference type="PANTHER" id="PTHR14319">
    <property type="entry name" value="FIVE-SPAN TRANSMEMBRANE PROTEIN M83"/>
    <property type="match status" value="1"/>
</dbReference>
<dbReference type="Pfam" id="PF12036">
    <property type="entry name" value="DUF3522"/>
    <property type="match status" value="1"/>
</dbReference>
<name>A0A7R8W371_9CRUS</name>
<evidence type="ECO:0000313" key="7">
    <source>
        <dbReference type="EMBL" id="CAD7223529.1"/>
    </source>
</evidence>
<dbReference type="InterPro" id="IPR000742">
    <property type="entry name" value="EGF"/>
</dbReference>
<dbReference type="AlphaFoldDB" id="A0A7R8W371"/>